<dbReference type="Gene3D" id="1.20.1070.10">
    <property type="entry name" value="Rhodopsin 7-helix transmembrane proteins"/>
    <property type="match status" value="1"/>
</dbReference>
<organism evidence="13 14">
    <name type="scientific">Latimeria chalumnae</name>
    <name type="common">Coelacanth</name>
    <dbReference type="NCBI Taxonomy" id="7897"/>
    <lineage>
        <taxon>Eukaryota</taxon>
        <taxon>Metazoa</taxon>
        <taxon>Chordata</taxon>
        <taxon>Craniata</taxon>
        <taxon>Vertebrata</taxon>
        <taxon>Euteleostomi</taxon>
        <taxon>Coelacanthiformes</taxon>
        <taxon>Coelacanthidae</taxon>
        <taxon>Latimeria</taxon>
    </lineage>
</organism>
<feature type="domain" description="G-protein coupled receptors family 1 profile" evidence="12">
    <location>
        <begin position="23"/>
        <end position="288"/>
    </location>
</feature>
<dbReference type="PRINTS" id="PR00237">
    <property type="entry name" value="GPCRRHODOPSN"/>
</dbReference>
<evidence type="ECO:0000313" key="14">
    <source>
        <dbReference type="Proteomes" id="UP000008672"/>
    </source>
</evidence>
<protein>
    <recommendedName>
        <fullName evidence="12">G-protein coupled receptors family 1 profile domain-containing protein</fullName>
    </recommendedName>
</protein>
<gene>
    <name evidence="13" type="primary">LOC102359808</name>
</gene>
<dbReference type="CDD" id="cd14968">
    <property type="entry name" value="7tmA_Adenosine_R"/>
    <property type="match status" value="1"/>
</dbReference>
<dbReference type="InterPro" id="IPR000276">
    <property type="entry name" value="GPCR_Rhodpsn"/>
</dbReference>
<dbReference type="PRINTS" id="PR00424">
    <property type="entry name" value="ADENOSINER"/>
</dbReference>
<keyword evidence="14" id="KW-1185">Reference proteome</keyword>
<dbReference type="OMA" id="CWAVASN"/>
<feature type="transmembrane region" description="Helical" evidence="11">
    <location>
        <begin position="178"/>
        <end position="200"/>
    </location>
</feature>
<comment type="subcellular location">
    <subcellularLocation>
        <location evidence="1 11">Cell membrane</location>
        <topology evidence="1 11">Multi-pass membrane protein</topology>
    </subcellularLocation>
</comment>
<evidence type="ECO:0000256" key="7">
    <source>
        <dbReference type="ARBA" id="ARBA00023157"/>
    </source>
</evidence>
<evidence type="ECO:0000256" key="9">
    <source>
        <dbReference type="ARBA" id="ARBA00023180"/>
    </source>
</evidence>
<reference evidence="13" key="2">
    <citation type="submission" date="2025-08" db="UniProtKB">
        <authorList>
            <consortium name="Ensembl"/>
        </authorList>
    </citation>
    <scope>IDENTIFICATION</scope>
</reference>
<evidence type="ECO:0000259" key="12">
    <source>
        <dbReference type="PROSITE" id="PS50262"/>
    </source>
</evidence>
<dbReference type="Ensembl" id="ENSLACT00000008325.1">
    <property type="protein sequence ID" value="ENSLACP00000008259.1"/>
    <property type="gene ID" value="ENSLACG00000007309.1"/>
</dbReference>
<dbReference type="GO" id="GO:0001609">
    <property type="term" value="F:G protein-coupled adenosine receptor activity"/>
    <property type="evidence" value="ECO:0007669"/>
    <property type="project" value="UniProtKB-UniRule"/>
</dbReference>
<evidence type="ECO:0000256" key="5">
    <source>
        <dbReference type="ARBA" id="ARBA00023040"/>
    </source>
</evidence>
<keyword evidence="4 11" id="KW-1133">Transmembrane helix</keyword>
<reference evidence="13" key="3">
    <citation type="submission" date="2025-09" db="UniProtKB">
        <authorList>
            <consortium name="Ensembl"/>
        </authorList>
    </citation>
    <scope>IDENTIFICATION</scope>
</reference>
<dbReference type="STRING" id="7897.ENSLACP00000008259"/>
<evidence type="ECO:0000256" key="3">
    <source>
        <dbReference type="ARBA" id="ARBA00022692"/>
    </source>
</evidence>
<evidence type="ECO:0000313" key="13">
    <source>
        <dbReference type="Ensembl" id="ENSLACP00000008259.1"/>
    </source>
</evidence>
<sequence>MDQSVSCIYIAVEALIAIMAIAGNTLVCWAVASNRRLRTATNYFIVSLAMSDIAVGVLVIPFAITISVELTMDFHGCLFLACLVLALTQSSIFSLLAITVYRYLAISFPLRYPALVTGRRAKYTITILWILALVIGLIPLFGWNQWHSLQKSCSGNTTHRNHVVVCKFDGVVDMSYMVYVNSFVCVLFPMLLLLGIYTKIFMVARRQLMRFDPTKGNGGCRAKNVLLKEIHAAKSFSIIVGLFALCWMPLHILNCIFFLCTNCAKPLWALDLAIVLSHANSAVNPVIYAYHLPEFQKTFRKIVCCRQGQAGRGSFSKASISITSTRTEHLAF</sequence>
<dbReference type="Proteomes" id="UP000008672">
    <property type="component" value="Unassembled WGS sequence"/>
</dbReference>
<dbReference type="SUPFAM" id="SSF81321">
    <property type="entry name" value="Family A G protein-coupled receptor-like"/>
    <property type="match status" value="1"/>
</dbReference>
<keyword evidence="7 11" id="KW-1015">Disulfide bond</keyword>
<dbReference type="GO" id="GO:0005886">
    <property type="term" value="C:plasma membrane"/>
    <property type="evidence" value="ECO:0007669"/>
    <property type="project" value="UniProtKB-SubCell"/>
</dbReference>
<dbReference type="GeneTree" id="ENSGT01030000234555"/>
<reference evidence="14" key="1">
    <citation type="submission" date="2011-08" db="EMBL/GenBank/DDBJ databases">
        <title>The draft genome of Latimeria chalumnae.</title>
        <authorList>
            <person name="Di Palma F."/>
            <person name="Alfoldi J."/>
            <person name="Johnson J."/>
            <person name="Berlin A."/>
            <person name="Gnerre S."/>
            <person name="Jaffe D."/>
            <person name="MacCallum I."/>
            <person name="Young S."/>
            <person name="Walker B.J."/>
            <person name="Lander E."/>
            <person name="Lindblad-Toh K."/>
        </authorList>
    </citation>
    <scope>NUCLEOTIDE SEQUENCE [LARGE SCALE GENOMIC DNA]</scope>
    <source>
        <strain evidence="14">Wild caught</strain>
    </source>
</reference>
<dbReference type="PANTHER" id="PTHR24246:SF27">
    <property type="entry name" value="ADENOSINE RECEPTOR, ISOFORM A"/>
    <property type="match status" value="1"/>
</dbReference>
<dbReference type="Pfam" id="PF00001">
    <property type="entry name" value="7tm_1"/>
    <property type="match status" value="1"/>
</dbReference>
<dbReference type="PROSITE" id="PS50262">
    <property type="entry name" value="G_PROTEIN_RECEP_F1_2"/>
    <property type="match status" value="1"/>
</dbReference>
<dbReference type="AlphaFoldDB" id="H3AF38"/>
<keyword evidence="8 11" id="KW-0675">Receptor</keyword>
<feature type="transmembrane region" description="Helical" evidence="11">
    <location>
        <begin position="236"/>
        <end position="259"/>
    </location>
</feature>
<comment type="similarity">
    <text evidence="11">Belongs to the G-protein coupled receptor 1 family.</text>
</comment>
<evidence type="ECO:0000256" key="6">
    <source>
        <dbReference type="ARBA" id="ARBA00023136"/>
    </source>
</evidence>
<dbReference type="InterPro" id="IPR001634">
    <property type="entry name" value="Adenosn_rcpt"/>
</dbReference>
<dbReference type="HOGENOM" id="CLU_009579_11_5_1"/>
<evidence type="ECO:0000256" key="2">
    <source>
        <dbReference type="ARBA" id="ARBA00022475"/>
    </source>
</evidence>
<proteinExistence type="inferred from homology"/>
<evidence type="ECO:0000256" key="11">
    <source>
        <dbReference type="RuleBase" id="RU201114"/>
    </source>
</evidence>
<evidence type="ECO:0000256" key="4">
    <source>
        <dbReference type="ARBA" id="ARBA00022989"/>
    </source>
</evidence>
<feature type="transmembrane region" description="Helical" evidence="11">
    <location>
        <begin position="43"/>
        <end position="66"/>
    </location>
</feature>
<dbReference type="EMBL" id="AFYH01202697">
    <property type="status" value="NOT_ANNOTATED_CDS"/>
    <property type="molecule type" value="Genomic_DNA"/>
</dbReference>
<keyword evidence="9 11" id="KW-0325">Glycoprotein</keyword>
<evidence type="ECO:0000256" key="8">
    <source>
        <dbReference type="ARBA" id="ARBA00023170"/>
    </source>
</evidence>
<feature type="transmembrane region" description="Helical" evidence="11">
    <location>
        <begin position="6"/>
        <end position="31"/>
    </location>
</feature>
<keyword evidence="6 11" id="KW-0472">Membrane</keyword>
<evidence type="ECO:0000256" key="10">
    <source>
        <dbReference type="ARBA" id="ARBA00023224"/>
    </source>
</evidence>
<dbReference type="eggNOG" id="KOG3656">
    <property type="taxonomic scope" value="Eukaryota"/>
</dbReference>
<feature type="transmembrane region" description="Helical" evidence="11">
    <location>
        <begin position="78"/>
        <end position="104"/>
    </location>
</feature>
<dbReference type="PANTHER" id="PTHR24246">
    <property type="entry name" value="OLFACTORY RECEPTOR AND ADENOSINE RECEPTOR"/>
    <property type="match status" value="1"/>
</dbReference>
<keyword evidence="10 11" id="KW-0807">Transducer</keyword>
<evidence type="ECO:0000256" key="1">
    <source>
        <dbReference type="ARBA" id="ARBA00004651"/>
    </source>
</evidence>
<dbReference type="InterPro" id="IPR017452">
    <property type="entry name" value="GPCR_Rhodpsn_7TM"/>
</dbReference>
<dbReference type="InParanoid" id="H3AF38"/>
<accession>H3AF38</accession>
<feature type="transmembrane region" description="Helical" evidence="11">
    <location>
        <begin position="125"/>
        <end position="143"/>
    </location>
</feature>
<keyword evidence="3 11" id="KW-0812">Transmembrane</keyword>
<keyword evidence="5 11" id="KW-0297">G-protein coupled receptor</keyword>
<keyword evidence="2 11" id="KW-1003">Cell membrane</keyword>
<name>H3AF38_LATCH</name>